<dbReference type="RefSeq" id="WP_072854044.1">
    <property type="nucleotide sequence ID" value="NZ_FQVI01000024.1"/>
</dbReference>
<dbReference type="Proteomes" id="UP000184245">
    <property type="component" value="Unassembled WGS sequence"/>
</dbReference>
<organism evidence="6 7">
    <name type="scientific">Lactonifactor longoviformis DSM 17459</name>
    <dbReference type="NCBI Taxonomy" id="1122155"/>
    <lineage>
        <taxon>Bacteria</taxon>
        <taxon>Bacillati</taxon>
        <taxon>Bacillota</taxon>
        <taxon>Clostridia</taxon>
        <taxon>Eubacteriales</taxon>
        <taxon>Clostridiaceae</taxon>
        <taxon>Lactonifactor</taxon>
    </lineage>
</organism>
<dbReference type="InterPro" id="IPR003593">
    <property type="entry name" value="AAA+_ATPase"/>
</dbReference>
<sequence length="306" mass="34457">MSDIIVLEGVTKQYRDAEVVSNVSMHVQEGEIYGFLGPNGAGKTTIMKMILNLVKPTMGNIRVFQEPVLNQSVAYLRQIGSIIETPVFYSRLSAWENMKLHCAYMGYYDQKKMEETLEMVGLSSCRDKVVSEFSLGMKQRLGIARAIVTRPRLLILDEPINGLDPMGIRQIRELLVSLRDNCGTTILISSHIITEIEQIADEIGVLDKGRLLREVSMKEIRKDAVQYIELELDDVQKAATVLDHRFPELNFRVISPSGLRVYGIEDQTLITRALVQENIGILNMSCKNDSLEDYFMDTVIGGGEHA</sequence>
<keyword evidence="7" id="KW-1185">Reference proteome</keyword>
<dbReference type="PANTHER" id="PTHR43335:SF8">
    <property type="entry name" value="ABC TRANSPORTER, ATP-BINDING PROTEIN"/>
    <property type="match status" value="1"/>
</dbReference>
<keyword evidence="2" id="KW-0813">Transport</keyword>
<keyword evidence="3" id="KW-0547">Nucleotide-binding</keyword>
<dbReference type="Pfam" id="PF00005">
    <property type="entry name" value="ABC_tran"/>
    <property type="match status" value="1"/>
</dbReference>
<accession>A0A1M5B5P2</accession>
<keyword evidence="4 6" id="KW-0067">ATP-binding</keyword>
<dbReference type="SMART" id="SM00382">
    <property type="entry name" value="AAA"/>
    <property type="match status" value="1"/>
</dbReference>
<dbReference type="EMBL" id="FQVI01000024">
    <property type="protein sequence ID" value="SHF37799.1"/>
    <property type="molecule type" value="Genomic_DNA"/>
</dbReference>
<dbReference type="GO" id="GO:0016887">
    <property type="term" value="F:ATP hydrolysis activity"/>
    <property type="evidence" value="ECO:0007669"/>
    <property type="project" value="InterPro"/>
</dbReference>
<evidence type="ECO:0000259" key="5">
    <source>
        <dbReference type="PROSITE" id="PS50893"/>
    </source>
</evidence>
<dbReference type="PROSITE" id="PS50893">
    <property type="entry name" value="ABC_TRANSPORTER_2"/>
    <property type="match status" value="1"/>
</dbReference>
<dbReference type="OrthoDB" id="9809205at2"/>
<dbReference type="PROSITE" id="PS00211">
    <property type="entry name" value="ABC_TRANSPORTER_1"/>
    <property type="match status" value="1"/>
</dbReference>
<dbReference type="SUPFAM" id="SSF52540">
    <property type="entry name" value="P-loop containing nucleoside triphosphate hydrolases"/>
    <property type="match status" value="1"/>
</dbReference>
<gene>
    <name evidence="6" type="ORF">SAMN02745158_03494</name>
</gene>
<dbReference type="PANTHER" id="PTHR43335">
    <property type="entry name" value="ABC TRANSPORTER, ATP-BINDING PROTEIN"/>
    <property type="match status" value="1"/>
</dbReference>
<dbReference type="Gene3D" id="3.40.50.300">
    <property type="entry name" value="P-loop containing nucleotide triphosphate hydrolases"/>
    <property type="match status" value="1"/>
</dbReference>
<dbReference type="InterPro" id="IPR003439">
    <property type="entry name" value="ABC_transporter-like_ATP-bd"/>
</dbReference>
<dbReference type="GO" id="GO:0005524">
    <property type="term" value="F:ATP binding"/>
    <property type="evidence" value="ECO:0007669"/>
    <property type="project" value="UniProtKB-KW"/>
</dbReference>
<dbReference type="AlphaFoldDB" id="A0A1M5B5P2"/>
<protein>
    <submittedName>
        <fullName evidence="6">ABC-2 type transport system ATP-binding protein</fullName>
    </submittedName>
</protein>
<proteinExistence type="inferred from homology"/>
<reference evidence="6 7" key="1">
    <citation type="submission" date="2016-11" db="EMBL/GenBank/DDBJ databases">
        <authorList>
            <person name="Jaros S."/>
            <person name="Januszkiewicz K."/>
            <person name="Wedrychowicz H."/>
        </authorList>
    </citation>
    <scope>NUCLEOTIDE SEQUENCE [LARGE SCALE GENOMIC DNA]</scope>
    <source>
        <strain evidence="6 7">DSM 17459</strain>
    </source>
</reference>
<dbReference type="STRING" id="1122155.SAMN02745158_03494"/>
<dbReference type="InterPro" id="IPR027417">
    <property type="entry name" value="P-loop_NTPase"/>
</dbReference>
<feature type="domain" description="ABC transporter" evidence="5">
    <location>
        <begin position="5"/>
        <end position="233"/>
    </location>
</feature>
<dbReference type="InterPro" id="IPR017871">
    <property type="entry name" value="ABC_transporter-like_CS"/>
</dbReference>
<name>A0A1M5B5P2_9CLOT</name>
<evidence type="ECO:0000256" key="4">
    <source>
        <dbReference type="ARBA" id="ARBA00022840"/>
    </source>
</evidence>
<comment type="similarity">
    <text evidence="1">Belongs to the ABC transporter superfamily.</text>
</comment>
<evidence type="ECO:0000256" key="3">
    <source>
        <dbReference type="ARBA" id="ARBA00022741"/>
    </source>
</evidence>
<evidence type="ECO:0000256" key="2">
    <source>
        <dbReference type="ARBA" id="ARBA00022448"/>
    </source>
</evidence>
<evidence type="ECO:0000313" key="7">
    <source>
        <dbReference type="Proteomes" id="UP000184245"/>
    </source>
</evidence>
<evidence type="ECO:0000256" key="1">
    <source>
        <dbReference type="ARBA" id="ARBA00005417"/>
    </source>
</evidence>
<evidence type="ECO:0000313" key="6">
    <source>
        <dbReference type="EMBL" id="SHF37799.1"/>
    </source>
</evidence>